<proteinExistence type="predicted"/>
<accession>A0AAD1M9M3</accession>
<protein>
    <submittedName>
        <fullName evidence="2">Uncharacterized protein</fullName>
    </submittedName>
</protein>
<evidence type="ECO:0000313" key="3">
    <source>
        <dbReference type="Proteomes" id="UP000466681"/>
    </source>
</evidence>
<reference evidence="2 3" key="1">
    <citation type="journal article" date="2019" name="Emerg. Microbes Infect.">
        <title>Comprehensive subspecies identification of 175 nontuberculous mycobacteria species based on 7547 genomic profiles.</title>
        <authorList>
            <person name="Matsumoto Y."/>
            <person name="Kinjo T."/>
            <person name="Motooka D."/>
            <person name="Nabeya D."/>
            <person name="Jung N."/>
            <person name="Uechi K."/>
            <person name="Horii T."/>
            <person name="Iida T."/>
            <person name="Fujita J."/>
            <person name="Nakamura S."/>
        </authorList>
    </citation>
    <scope>NUCLEOTIDE SEQUENCE [LARGE SCALE GENOMIC DNA]</scope>
    <source>
        <strain evidence="2 3">JCM 6375</strain>
    </source>
</reference>
<evidence type="ECO:0000256" key="1">
    <source>
        <dbReference type="SAM" id="MobiDB-lite"/>
    </source>
</evidence>
<gene>
    <name evidence="2" type="ORF">MMOR_55860</name>
</gene>
<dbReference type="KEGG" id="mmor:MMOR_55860"/>
<dbReference type="Proteomes" id="UP000466681">
    <property type="component" value="Chromosome"/>
</dbReference>
<dbReference type="EMBL" id="AP022560">
    <property type="protein sequence ID" value="BBX04650.1"/>
    <property type="molecule type" value="Genomic_DNA"/>
</dbReference>
<feature type="region of interest" description="Disordered" evidence="1">
    <location>
        <begin position="48"/>
        <end position="73"/>
    </location>
</feature>
<name>A0AAD1M9M3_9MYCO</name>
<organism evidence="2 3">
    <name type="scientific">Mycolicibacterium moriokaense</name>
    <dbReference type="NCBI Taxonomy" id="39691"/>
    <lineage>
        <taxon>Bacteria</taxon>
        <taxon>Bacillati</taxon>
        <taxon>Actinomycetota</taxon>
        <taxon>Actinomycetes</taxon>
        <taxon>Mycobacteriales</taxon>
        <taxon>Mycobacteriaceae</taxon>
        <taxon>Mycolicibacterium</taxon>
    </lineage>
</organism>
<sequence length="376" mass="42772">MRNPGLRPQSVHRIRTALERLVPEALQHEPVPEDAGIGGEPGIEIVISDPGGDLRLESPNDSSEPGHDGATVDEPVIGFEIPPDITDAEIRNMLGDDLIGKLHRLHEIRGVDALGWYVSFHQLGCQYGIYIRFEAVVWLALEFLQDVQVPLDRKLELAVQAILRHEIFHFEVDCMIANWELATGVEVYWSSRKHRNAAGYIELEEGLANAYMLRGFKYPTRLLGNAPGAYAALKRFCERQPIGYKDGPRYLRSNSSDLYLRECSQLADDYHGSSAAPWHVPDEFDTLKLYDDVTQIDWTRCPIILQDRYNLQGQLGINISYFRTVERIVETDRFRRALAKLDGTLQRQWEKVKDMLAVTTYGNGARFKRWHAGGDD</sequence>
<keyword evidence="3" id="KW-1185">Reference proteome</keyword>
<dbReference type="AlphaFoldDB" id="A0AAD1M9M3"/>
<evidence type="ECO:0000313" key="2">
    <source>
        <dbReference type="EMBL" id="BBX04650.1"/>
    </source>
</evidence>